<comment type="caution">
    <text evidence="1">The sequence shown here is derived from an EMBL/GenBank/DDBJ whole genome shotgun (WGS) entry which is preliminary data.</text>
</comment>
<name>A0A2S8GQH1_9BACT</name>
<protein>
    <submittedName>
        <fullName evidence="1">Uncharacterized protein</fullName>
    </submittedName>
</protein>
<dbReference type="OrthoDB" id="273007at2"/>
<dbReference type="AlphaFoldDB" id="A0A2S8GQH1"/>
<proteinExistence type="predicted"/>
<organism evidence="1 2">
    <name type="scientific">Blastopirellula marina</name>
    <dbReference type="NCBI Taxonomy" id="124"/>
    <lineage>
        <taxon>Bacteria</taxon>
        <taxon>Pseudomonadati</taxon>
        <taxon>Planctomycetota</taxon>
        <taxon>Planctomycetia</taxon>
        <taxon>Pirellulales</taxon>
        <taxon>Pirellulaceae</taxon>
        <taxon>Blastopirellula</taxon>
    </lineage>
</organism>
<dbReference type="EMBL" id="PUHZ01000009">
    <property type="protein sequence ID" value="PQO46611.1"/>
    <property type="molecule type" value="Genomic_DNA"/>
</dbReference>
<dbReference type="Proteomes" id="UP000237819">
    <property type="component" value="Unassembled WGS sequence"/>
</dbReference>
<dbReference type="RefSeq" id="WP_105335089.1">
    <property type="nucleotide sequence ID" value="NZ_PUHZ01000009.1"/>
</dbReference>
<gene>
    <name evidence="1" type="ORF">C5Y93_09085</name>
</gene>
<evidence type="ECO:0000313" key="1">
    <source>
        <dbReference type="EMBL" id="PQO46611.1"/>
    </source>
</evidence>
<reference evidence="1 2" key="1">
    <citation type="submission" date="2018-02" db="EMBL/GenBank/DDBJ databases">
        <title>Comparative genomes isolates from brazilian mangrove.</title>
        <authorList>
            <person name="Araujo J.E."/>
            <person name="Taketani R.G."/>
            <person name="Silva M.C.P."/>
            <person name="Loureco M.V."/>
            <person name="Andreote F.D."/>
        </authorList>
    </citation>
    <scope>NUCLEOTIDE SEQUENCE [LARGE SCALE GENOMIC DNA]</scope>
    <source>
        <strain evidence="1 2">Nap-Phe MGV</strain>
    </source>
</reference>
<evidence type="ECO:0000313" key="2">
    <source>
        <dbReference type="Proteomes" id="UP000237819"/>
    </source>
</evidence>
<accession>A0A2S8GQH1</accession>
<sequence>MNIPPLLAKHFPPSADALWQQLRPAVDNAMLREIAEADYGNRADEMYELLRKIRDRDEWPLPIPGQLDEVLQLTRWCDPDRPNHPPFRPGPTGQPGHRTRLFACAGLFRAADNPACKYRHDDLGSTIAQAVHSAGRLEAATNRALARYLAWKFPQQFQAADHLFLAIGISVVTIRLLPHDEIESLVEPLATWLEELEQQYVHEHGPTEPSNPLPVKFSIGYGFWKPLLNEVAQFADTVPTTELRERWQLLAVALDR</sequence>